<dbReference type="InterPro" id="IPR027417">
    <property type="entry name" value="P-loop_NTPase"/>
</dbReference>
<keyword evidence="7" id="KW-1185">Reference proteome</keyword>
<feature type="region of interest" description="Disordered" evidence="4">
    <location>
        <begin position="169"/>
        <end position="189"/>
    </location>
</feature>
<dbReference type="GO" id="GO:0005524">
    <property type="term" value="F:ATP binding"/>
    <property type="evidence" value="ECO:0007669"/>
    <property type="project" value="UniProtKB-KW"/>
</dbReference>
<dbReference type="InterPro" id="IPR014721">
    <property type="entry name" value="Ribsml_uS5_D2-typ_fold_subgr"/>
</dbReference>
<dbReference type="EMBL" id="NHOC01000005">
    <property type="protein sequence ID" value="OUM20441.1"/>
    <property type="molecule type" value="Genomic_DNA"/>
</dbReference>
<comment type="similarity">
    <text evidence="1">Belongs to the Mg-chelatase subunits D/I family. ComM subfamily.</text>
</comment>
<dbReference type="SMART" id="SM00382">
    <property type="entry name" value="AAA"/>
    <property type="match status" value="1"/>
</dbReference>
<dbReference type="InterPro" id="IPR003593">
    <property type="entry name" value="AAA+_ATPase"/>
</dbReference>
<dbReference type="Gene3D" id="3.30.230.10">
    <property type="match status" value="1"/>
</dbReference>
<dbReference type="InterPro" id="IPR001208">
    <property type="entry name" value="MCM_dom"/>
</dbReference>
<dbReference type="PANTHER" id="PTHR32039:SF7">
    <property type="entry name" value="COMPETENCE PROTEIN COMM"/>
    <property type="match status" value="1"/>
</dbReference>
<dbReference type="PRINTS" id="PR01657">
    <property type="entry name" value="MCMFAMILY"/>
</dbReference>
<gene>
    <name evidence="6" type="ORF">CBW42_06295</name>
</gene>
<evidence type="ECO:0000313" key="6">
    <source>
        <dbReference type="EMBL" id="OUM20441.1"/>
    </source>
</evidence>
<dbReference type="Pfam" id="PF13541">
    <property type="entry name" value="ChlI"/>
    <property type="match status" value="1"/>
</dbReference>
<dbReference type="OrthoDB" id="9813147at2"/>
<dbReference type="NCBIfam" id="TIGR00368">
    <property type="entry name" value="YifB family Mg chelatase-like AAA ATPase"/>
    <property type="match status" value="1"/>
</dbReference>
<dbReference type="InterPro" id="IPR025158">
    <property type="entry name" value="Mg_chelat-rel_C"/>
</dbReference>
<dbReference type="Proteomes" id="UP000194903">
    <property type="component" value="Unassembled WGS sequence"/>
</dbReference>
<keyword evidence="2" id="KW-0547">Nucleotide-binding</keyword>
<dbReference type="SUPFAM" id="SSF52540">
    <property type="entry name" value="P-loop containing nucleoside triphosphate hydrolases"/>
    <property type="match status" value="1"/>
</dbReference>
<dbReference type="InterPro" id="IPR045006">
    <property type="entry name" value="CHLI-like"/>
</dbReference>
<evidence type="ECO:0000256" key="3">
    <source>
        <dbReference type="ARBA" id="ARBA00022840"/>
    </source>
</evidence>
<dbReference type="InterPro" id="IPR004482">
    <property type="entry name" value="Mg_chelat-rel"/>
</dbReference>
<comment type="caution">
    <text evidence="6">The sequence shown here is derived from an EMBL/GenBank/DDBJ whole genome shotgun (WGS) entry which is preliminary data.</text>
</comment>
<sequence length="501" mass="54190">MIATAFSAGIYGIEGYLVTVECGVANGLPAFDIVGLPGAAVREAKERVTTAARSMGLAVPPCRKTVNLAPADRKKEGAVYDLPVFLGLMAALGQIEPLPEDCVFIGEMSLNGALRPVRGALSMAMAVRDSGKTCLFVPEENAEEASLAGALTIYAAKHTQEILDHLSGKNRMQPYDGKPEKPEEHAGMPDFSDVMGQENVKRAMEIAAAGGHNMLLCGTPGSGKSMMAKRIGTILPPMTPEEKLDVVRIYSVIGEGAKAARSDLRPIRSPHHTTSAAGIAGGGMGLPMPGELSLAHNGVLFLDELPEFRKDALEVLRQPLEDGTVSIVRTAGRVTYPAKFMLICAMNPCKCGWYGHPSGRCRCTPHEVREYRKKISGPLLDRIDIQMDVRPVPLKDLSERKPAECSADIRARVVAARERQLARYRGTGVTCNADMRPAQLAEFCRLDEAGQKLMDAAFERLGMTARSYDRVLRLARTIADLAGEEHISAAHIAEAIQYRFR</sequence>
<name>A0A252F3Z6_9FIRM</name>
<organism evidence="6 7">
    <name type="scientific">Butyricicoccus porcorum</name>
    <dbReference type="NCBI Taxonomy" id="1945634"/>
    <lineage>
        <taxon>Bacteria</taxon>
        <taxon>Bacillati</taxon>
        <taxon>Bacillota</taxon>
        <taxon>Clostridia</taxon>
        <taxon>Eubacteriales</taxon>
        <taxon>Butyricicoccaceae</taxon>
        <taxon>Butyricicoccus</taxon>
    </lineage>
</organism>
<dbReference type="InterPro" id="IPR020568">
    <property type="entry name" value="Ribosomal_Su5_D2-typ_SF"/>
</dbReference>
<evidence type="ECO:0000259" key="5">
    <source>
        <dbReference type="SMART" id="SM00382"/>
    </source>
</evidence>
<accession>A0A252F3Z6</accession>
<reference evidence="6 7" key="1">
    <citation type="submission" date="2017-05" db="EMBL/GenBank/DDBJ databases">
        <title>Butyricicoccus porcorum sp. nov. a butyrate-producing bacterium from the swine intestinal tract.</title>
        <authorList>
            <person name="Trachsel J."/>
            <person name="Humphrey S."/>
            <person name="Allen H.K."/>
        </authorList>
    </citation>
    <scope>NUCLEOTIDE SEQUENCE [LARGE SCALE GENOMIC DNA]</scope>
    <source>
        <strain evidence="6">BB10</strain>
    </source>
</reference>
<dbReference type="Gene3D" id="3.40.50.300">
    <property type="entry name" value="P-loop containing nucleotide triphosphate hydrolases"/>
    <property type="match status" value="1"/>
</dbReference>
<dbReference type="AlphaFoldDB" id="A0A252F3Z6"/>
<evidence type="ECO:0000256" key="4">
    <source>
        <dbReference type="SAM" id="MobiDB-lite"/>
    </source>
</evidence>
<evidence type="ECO:0000313" key="7">
    <source>
        <dbReference type="Proteomes" id="UP000194903"/>
    </source>
</evidence>
<proteinExistence type="inferred from homology"/>
<dbReference type="GO" id="GO:0003677">
    <property type="term" value="F:DNA binding"/>
    <property type="evidence" value="ECO:0007669"/>
    <property type="project" value="InterPro"/>
</dbReference>
<protein>
    <submittedName>
        <fullName evidence="6">Magnesium chelatase</fullName>
    </submittedName>
</protein>
<feature type="compositionally biased region" description="Basic and acidic residues" evidence="4">
    <location>
        <begin position="177"/>
        <end position="187"/>
    </location>
</feature>
<dbReference type="SUPFAM" id="SSF54211">
    <property type="entry name" value="Ribosomal protein S5 domain 2-like"/>
    <property type="match status" value="1"/>
</dbReference>
<dbReference type="PANTHER" id="PTHR32039">
    <property type="entry name" value="MAGNESIUM-CHELATASE SUBUNIT CHLI"/>
    <property type="match status" value="1"/>
</dbReference>
<dbReference type="RefSeq" id="WP_087018855.1">
    <property type="nucleotide sequence ID" value="NZ_CP178353.1"/>
</dbReference>
<evidence type="ECO:0000256" key="2">
    <source>
        <dbReference type="ARBA" id="ARBA00022741"/>
    </source>
</evidence>
<dbReference type="InterPro" id="IPR000523">
    <property type="entry name" value="Mg_chelatse_chII-like_cat_dom"/>
</dbReference>
<evidence type="ECO:0000256" key="1">
    <source>
        <dbReference type="ARBA" id="ARBA00006354"/>
    </source>
</evidence>
<feature type="domain" description="AAA+ ATPase" evidence="5">
    <location>
        <begin position="210"/>
        <end position="393"/>
    </location>
</feature>
<keyword evidence="3" id="KW-0067">ATP-binding</keyword>
<dbReference type="Pfam" id="PF01078">
    <property type="entry name" value="Mg_chelatase"/>
    <property type="match status" value="1"/>
</dbReference>
<dbReference type="Pfam" id="PF13335">
    <property type="entry name" value="Mg_chelatase_C"/>
    <property type="match status" value="1"/>
</dbReference>